<dbReference type="SUPFAM" id="SSF49879">
    <property type="entry name" value="SMAD/FHA domain"/>
    <property type="match status" value="1"/>
</dbReference>
<dbReference type="OrthoDB" id="3681926at2"/>
<evidence type="ECO:0008006" key="3">
    <source>
        <dbReference type="Google" id="ProtNLM"/>
    </source>
</evidence>
<dbReference type="InterPro" id="IPR008984">
    <property type="entry name" value="SMAD_FHA_dom_sf"/>
</dbReference>
<dbReference type="STRING" id="121616.GA0070216_11522"/>
<keyword evidence="2" id="KW-1185">Reference proteome</keyword>
<organism evidence="1 2">
    <name type="scientific">Micromonospora matsumotoense</name>
    <dbReference type="NCBI Taxonomy" id="121616"/>
    <lineage>
        <taxon>Bacteria</taxon>
        <taxon>Bacillati</taxon>
        <taxon>Actinomycetota</taxon>
        <taxon>Actinomycetes</taxon>
        <taxon>Micromonosporales</taxon>
        <taxon>Micromonosporaceae</taxon>
        <taxon>Micromonospora</taxon>
    </lineage>
</organism>
<dbReference type="AlphaFoldDB" id="A0A1C5AAB3"/>
<accession>A0A1C5AAB3</accession>
<protein>
    <recommendedName>
        <fullName evidence="3">FHA domain-containing protein</fullName>
    </recommendedName>
</protein>
<dbReference type="EMBL" id="FMCU01000015">
    <property type="protein sequence ID" value="SCF42021.1"/>
    <property type="molecule type" value="Genomic_DNA"/>
</dbReference>
<gene>
    <name evidence="1" type="ORF">GA0070216_11522</name>
</gene>
<evidence type="ECO:0000313" key="1">
    <source>
        <dbReference type="EMBL" id="SCF42021.1"/>
    </source>
</evidence>
<dbReference type="Gene3D" id="2.60.200.20">
    <property type="match status" value="1"/>
</dbReference>
<sequence length="218" mass="24203">MTNLTVTFDNTVHIGQPTDIVTFGRAADCTVCLDPEDIAVSRRAGVFEFVHDGWRLTNRSTSRPLSVIDERGLRKVLGPGQRLPVEEPIWVLVEGARSHRIRVDVPISHPRPEQTLSPGLPTVVGEKVLVTAAERRTMAALFVEYLRDPPEAVPKPRSYQAAAARLGEKRSTVLRRIEYLRARLTAAGAPSLTGHNALENLAEYALSRRLVTKDDLRQ</sequence>
<proteinExistence type="predicted"/>
<dbReference type="Proteomes" id="UP000198797">
    <property type="component" value="Unassembled WGS sequence"/>
</dbReference>
<dbReference type="RefSeq" id="WP_091250849.1">
    <property type="nucleotide sequence ID" value="NZ_FMCU01000015.1"/>
</dbReference>
<reference evidence="2" key="1">
    <citation type="submission" date="2016-06" db="EMBL/GenBank/DDBJ databases">
        <authorList>
            <person name="Varghese N."/>
            <person name="Submissions Spin"/>
        </authorList>
    </citation>
    <scope>NUCLEOTIDE SEQUENCE [LARGE SCALE GENOMIC DNA]</scope>
    <source>
        <strain evidence="2">DSM 44100</strain>
    </source>
</reference>
<evidence type="ECO:0000313" key="2">
    <source>
        <dbReference type="Proteomes" id="UP000198797"/>
    </source>
</evidence>
<name>A0A1C5AAB3_9ACTN</name>